<feature type="region of interest" description="Disordered" evidence="1">
    <location>
        <begin position="868"/>
        <end position="887"/>
    </location>
</feature>
<dbReference type="Gene3D" id="3.30.420.40">
    <property type="match status" value="1"/>
</dbReference>
<evidence type="ECO:0000313" key="3">
    <source>
        <dbReference type="Proteomes" id="UP000598271"/>
    </source>
</evidence>
<protein>
    <recommendedName>
        <fullName evidence="4">Swt1-like HEPN domain-containing protein</fullName>
    </recommendedName>
</protein>
<feature type="region of interest" description="Disordered" evidence="1">
    <location>
        <begin position="155"/>
        <end position="179"/>
    </location>
</feature>
<evidence type="ECO:0008006" key="4">
    <source>
        <dbReference type="Google" id="ProtNLM"/>
    </source>
</evidence>
<dbReference type="EMBL" id="BMXF01000010">
    <property type="protein sequence ID" value="GHB88843.1"/>
    <property type="molecule type" value="Genomic_DNA"/>
</dbReference>
<dbReference type="SUPFAM" id="SSF53067">
    <property type="entry name" value="Actin-like ATPase domain"/>
    <property type="match status" value="1"/>
</dbReference>
<keyword evidence="3" id="KW-1185">Reference proteome</keyword>
<dbReference type="AlphaFoldDB" id="A0A8J3GCG2"/>
<reference evidence="2 3" key="1">
    <citation type="journal article" date="2014" name="Int. J. Syst. Evol. Microbiol.">
        <title>Complete genome sequence of Corynebacterium casei LMG S-19264T (=DSM 44701T), isolated from a smear-ripened cheese.</title>
        <authorList>
            <consortium name="US DOE Joint Genome Institute (JGI-PGF)"/>
            <person name="Walter F."/>
            <person name="Albersmeier A."/>
            <person name="Kalinowski J."/>
            <person name="Ruckert C."/>
        </authorList>
    </citation>
    <scope>NUCLEOTIDE SEQUENCE [LARGE SCALE GENOMIC DNA]</scope>
    <source>
        <strain evidence="2 3">KCTC 12866</strain>
    </source>
</reference>
<proteinExistence type="predicted"/>
<accession>A0A8J3GCG2</accession>
<dbReference type="RefSeq" id="WP_189569222.1">
    <property type="nucleotide sequence ID" value="NZ_BMXF01000010.1"/>
</dbReference>
<dbReference type="InterPro" id="IPR043129">
    <property type="entry name" value="ATPase_NBD"/>
</dbReference>
<organism evidence="2 3">
    <name type="scientific">Persicitalea jodogahamensis</name>
    <dbReference type="NCBI Taxonomy" id="402147"/>
    <lineage>
        <taxon>Bacteria</taxon>
        <taxon>Pseudomonadati</taxon>
        <taxon>Bacteroidota</taxon>
        <taxon>Cytophagia</taxon>
        <taxon>Cytophagales</taxon>
        <taxon>Spirosomataceae</taxon>
        <taxon>Persicitalea</taxon>
    </lineage>
</organism>
<dbReference type="Proteomes" id="UP000598271">
    <property type="component" value="Unassembled WGS sequence"/>
</dbReference>
<feature type="region of interest" description="Disordered" evidence="1">
    <location>
        <begin position="834"/>
        <end position="853"/>
    </location>
</feature>
<name>A0A8J3GCG2_9BACT</name>
<evidence type="ECO:0000313" key="2">
    <source>
        <dbReference type="EMBL" id="GHB88843.1"/>
    </source>
</evidence>
<evidence type="ECO:0000256" key="1">
    <source>
        <dbReference type="SAM" id="MobiDB-lite"/>
    </source>
</evidence>
<gene>
    <name evidence="2" type="ORF">GCM10007390_51180</name>
</gene>
<sequence>MNDMITPFQKENLTKALALFIEAVRTYFIRLLVREFGEDEWIDRYEDLLNPDHRARLVENRIGNWDPADMIDYANLANFCYKYRELLRPDFRREANEWGINFKKINDLRNQANHYNSNIARDTLAQFWILTRSFARHTGNQPLFDALTNLENARPPEENATATSAPNKPGEASPGTEIPRAEVPNAHYFLPILIRGQKAQVIHLCPEDETSNAYPREFLYEQNAEQIHLFSLIEGAFQGRTSADRHQICRIRSLVVVGKDLVVGLEKVDTPDGATVETPGNISVRTDATGKSQAVYVTVGAAFERIIFNLKNQEKNYRGAVRTAFAPPAQIVDLALDFGSEASQVVVHHREHVGKLNRKELVTLMQERFFADLSGPLHQQDPDPELFRSQVFVLKDNVVMDQNAMPNQFEGQDLVRTLTEKAEIENLKNTHALIPNSKLAHLGVYNFRIHYRDRDANPYRAEESEFSTIVPDVQQTVINHFLHTLLHNIDAQKNDQKERFINIKFLVPNILEQSRLTRLVNQTYQFFDQPEIRQRYHIGGVEVTTLSESDASFLGYWNRANIPQRHANYLIVDVGKGTTDFSIIKSNHDYHLSSEYRAGFIGAGNVITYAFIDTILSAVLGGPEASWEERRRLLKIIASPQTDISVKYHFLEMVERIKHDFQGDNTNQGYLQDLIPAQTVEDIRKRVRENTAVSSLLFDIAKALEEVLKQQKSIRDEFGFINNAVQKIVGKLKYQLDLADTDSVGRNFEKLNRILLTGRGFLFRKLVDEMRRELGEGRGSRDRIVIRENRSDRSNELKKICLSGAFSGRTINYDSNLVGIPSLHTLTEVRTPQGSYTRRTIQKGAGDPTPRTRTDALGEYLHKLFKDEDYHDDEPETTPPPSTDTLPPLLQFLTRGAQFRERYVPNIHAVHISGVKYRCDLLPTGAAIDLLFDGEEFWLRTDQGLAAISYPLDFLASEPMVWQTLFPFFDAVADAQTPIDNALADSDSEI</sequence>
<comment type="caution">
    <text evidence="2">The sequence shown here is derived from an EMBL/GenBank/DDBJ whole genome shotgun (WGS) entry which is preliminary data.</text>
</comment>